<dbReference type="EMBL" id="SEWY01000002">
    <property type="protein sequence ID" value="TBH74544.1"/>
    <property type="molecule type" value="Genomic_DNA"/>
</dbReference>
<accession>A0A4Q9BEV2</accession>
<dbReference type="PANTHER" id="PTHR12599">
    <property type="entry name" value="PTERIN-4-ALPHA-CARBINOLAMINE DEHYDRATASE"/>
    <property type="match status" value="1"/>
</dbReference>
<dbReference type="Proteomes" id="UP000293583">
    <property type="component" value="Unassembled WGS sequence"/>
</dbReference>
<gene>
    <name evidence="5" type="ORF">EWU20_05215</name>
</gene>
<comment type="caution">
    <text evidence="5">The sequence shown here is derived from an EMBL/GenBank/DDBJ whole genome shotgun (WGS) entry which is preliminary data.</text>
</comment>
<evidence type="ECO:0000256" key="3">
    <source>
        <dbReference type="ARBA" id="ARBA00013252"/>
    </source>
</evidence>
<protein>
    <recommendedName>
        <fullName evidence="3">4a-hydroxytetrahydrobiopterin dehydratase</fullName>
        <ecNumber evidence="3">4.2.1.96</ecNumber>
    </recommendedName>
</protein>
<sequence length="80" mass="9501">MTNWKTTNQSLEKTFEFHTFEEAMQFMQDATPFITQTDHHPTWSNTYNRVHVIITTHDAGNQVTEKDHTLANFLDELFNR</sequence>
<proteinExistence type="inferred from homology"/>
<evidence type="ECO:0000256" key="4">
    <source>
        <dbReference type="ARBA" id="ARBA00023239"/>
    </source>
</evidence>
<dbReference type="OrthoDB" id="9794987at2"/>
<keyword evidence="6" id="KW-1185">Reference proteome</keyword>
<comment type="similarity">
    <text evidence="2">Belongs to the pterin-4-alpha-carbinolamine dehydratase family.</text>
</comment>
<dbReference type="Pfam" id="PF01329">
    <property type="entry name" value="Pterin_4a"/>
    <property type="match status" value="1"/>
</dbReference>
<dbReference type="InterPro" id="IPR036428">
    <property type="entry name" value="PCD_sf"/>
</dbReference>
<dbReference type="PANTHER" id="PTHR12599:SF0">
    <property type="entry name" value="PTERIN-4-ALPHA-CARBINOLAMINE DEHYDRATASE"/>
    <property type="match status" value="1"/>
</dbReference>
<dbReference type="EC" id="4.2.1.96" evidence="3"/>
<evidence type="ECO:0000313" key="6">
    <source>
        <dbReference type="Proteomes" id="UP000293583"/>
    </source>
</evidence>
<dbReference type="Gene3D" id="3.30.1360.20">
    <property type="entry name" value="Transcriptional coactivator/pterin dehydratase"/>
    <property type="match status" value="1"/>
</dbReference>
<dbReference type="GO" id="GO:0008124">
    <property type="term" value="F:4-alpha-hydroxytetrahydrobiopterin dehydratase activity"/>
    <property type="evidence" value="ECO:0007669"/>
    <property type="project" value="UniProtKB-EC"/>
</dbReference>
<name>A0A4Q9BEV2_9BACT</name>
<keyword evidence="4" id="KW-0456">Lyase</keyword>
<evidence type="ECO:0000256" key="1">
    <source>
        <dbReference type="ARBA" id="ARBA00001554"/>
    </source>
</evidence>
<evidence type="ECO:0000313" key="5">
    <source>
        <dbReference type="EMBL" id="TBH74544.1"/>
    </source>
</evidence>
<reference evidence="5 6" key="1">
    <citation type="submission" date="2019-02" db="EMBL/GenBank/DDBJ databases">
        <title>Genome of a new Bacteroidetes strain.</title>
        <authorList>
            <person name="Pitt A."/>
        </authorList>
    </citation>
    <scope>NUCLEOTIDE SEQUENCE [LARGE SCALE GENOMIC DNA]</scope>
    <source>
        <strain evidence="5 6">103A-SOEBACH</strain>
    </source>
</reference>
<dbReference type="AlphaFoldDB" id="A0A4Q9BEV2"/>
<dbReference type="RefSeq" id="WP_130895165.1">
    <property type="nucleotide sequence ID" value="NZ_JAANOM010000001.1"/>
</dbReference>
<comment type="catalytic activity">
    <reaction evidence="1">
        <text>(4aS,6R)-4a-hydroxy-L-erythro-5,6,7,8-tetrahydrobiopterin = (6R)-L-erythro-6,7-dihydrobiopterin + H2O</text>
        <dbReference type="Rhea" id="RHEA:11920"/>
        <dbReference type="ChEBI" id="CHEBI:15377"/>
        <dbReference type="ChEBI" id="CHEBI:15642"/>
        <dbReference type="ChEBI" id="CHEBI:43120"/>
        <dbReference type="EC" id="4.2.1.96"/>
    </reaction>
</comment>
<dbReference type="SUPFAM" id="SSF55248">
    <property type="entry name" value="PCD-like"/>
    <property type="match status" value="1"/>
</dbReference>
<dbReference type="GO" id="GO:0006729">
    <property type="term" value="P:tetrahydrobiopterin biosynthetic process"/>
    <property type="evidence" value="ECO:0007669"/>
    <property type="project" value="InterPro"/>
</dbReference>
<organism evidence="5 6">
    <name type="scientific">Aquirufa antheringensis</name>
    <dbReference type="NCBI Taxonomy" id="2516559"/>
    <lineage>
        <taxon>Bacteria</taxon>
        <taxon>Pseudomonadati</taxon>
        <taxon>Bacteroidota</taxon>
        <taxon>Cytophagia</taxon>
        <taxon>Cytophagales</taxon>
        <taxon>Flectobacillaceae</taxon>
        <taxon>Aquirufa</taxon>
    </lineage>
</organism>
<dbReference type="InterPro" id="IPR001533">
    <property type="entry name" value="Pterin_deHydtase"/>
</dbReference>
<evidence type="ECO:0000256" key="2">
    <source>
        <dbReference type="ARBA" id="ARBA00006472"/>
    </source>
</evidence>